<protein>
    <recommendedName>
        <fullName evidence="4">TIR domain-containing protein</fullName>
    </recommendedName>
</protein>
<dbReference type="InterPro" id="IPR032675">
    <property type="entry name" value="LRR_dom_sf"/>
</dbReference>
<organism evidence="2 3">
    <name type="scientific">Heracleum sosnowskyi</name>
    <dbReference type="NCBI Taxonomy" id="360622"/>
    <lineage>
        <taxon>Eukaryota</taxon>
        <taxon>Viridiplantae</taxon>
        <taxon>Streptophyta</taxon>
        <taxon>Embryophyta</taxon>
        <taxon>Tracheophyta</taxon>
        <taxon>Spermatophyta</taxon>
        <taxon>Magnoliopsida</taxon>
        <taxon>eudicotyledons</taxon>
        <taxon>Gunneridae</taxon>
        <taxon>Pentapetalae</taxon>
        <taxon>asterids</taxon>
        <taxon>campanulids</taxon>
        <taxon>Apiales</taxon>
        <taxon>Apiaceae</taxon>
        <taxon>Apioideae</taxon>
        <taxon>apioid superclade</taxon>
        <taxon>Tordylieae</taxon>
        <taxon>Tordyliinae</taxon>
        <taxon>Heracleum</taxon>
    </lineage>
</organism>
<comment type="caution">
    <text evidence="2">The sequence shown here is derived from an EMBL/GenBank/DDBJ whole genome shotgun (WGS) entry which is preliminary data.</text>
</comment>
<dbReference type="Proteomes" id="UP001237642">
    <property type="component" value="Unassembled WGS sequence"/>
</dbReference>
<evidence type="ECO:0000313" key="3">
    <source>
        <dbReference type="Proteomes" id="UP001237642"/>
    </source>
</evidence>
<dbReference type="Gene3D" id="3.80.10.10">
    <property type="entry name" value="Ribonuclease Inhibitor"/>
    <property type="match status" value="1"/>
</dbReference>
<dbReference type="PANTHER" id="PTHR11017:SF385">
    <property type="entry name" value="DISEASE RESISTANCE PROTEIN (TIR-NBS-LRR CLASS)-RELATED"/>
    <property type="match status" value="1"/>
</dbReference>
<evidence type="ECO:0000313" key="2">
    <source>
        <dbReference type="EMBL" id="KAK1401850.1"/>
    </source>
</evidence>
<dbReference type="PANTHER" id="PTHR11017">
    <property type="entry name" value="LEUCINE-RICH REPEAT-CONTAINING PROTEIN"/>
    <property type="match status" value="1"/>
</dbReference>
<accession>A0AAD8N504</accession>
<keyword evidence="3" id="KW-1185">Reference proteome</keyword>
<dbReference type="AlphaFoldDB" id="A0AAD8N504"/>
<keyword evidence="1" id="KW-1133">Transmembrane helix</keyword>
<dbReference type="GO" id="GO:0006952">
    <property type="term" value="P:defense response"/>
    <property type="evidence" value="ECO:0007669"/>
    <property type="project" value="InterPro"/>
</dbReference>
<keyword evidence="1" id="KW-0472">Membrane</keyword>
<keyword evidence="1" id="KW-0812">Transmembrane</keyword>
<evidence type="ECO:0008006" key="4">
    <source>
        <dbReference type="Google" id="ProtNLM"/>
    </source>
</evidence>
<sequence length="333" mass="37503">MLPISSPSAFYATAGAIAAVFISVFWSLGYVLVFYRLQRTAIDPEKLDVTDNKFGSSIRQWKYDVFLSFRAADLSGHSLREEENGNEYKFIQKIVAKVLPQVNSKCLILPDYLVGIGSHVNSVNQLLNISDHRVHIVGIYGMVGIVLDVLTNFKGTNVIEGVSLDFSGSQPIHLESKTFEAMPSIRLLRINNVHLTGSFQHLFEEIRWLSWRYCDLFSLPVDLDLKNIVMLDLSYSKIMIVWPGLKQLKHLKIHDLSFCPSYLTYPLLLSVSGHGLTNSDNVIIPDDCSSITVSQNRVVMHRRRGTGLVSVLRKILNIFPFASFRSSIVSQIP</sequence>
<dbReference type="InterPro" id="IPR044974">
    <property type="entry name" value="Disease_R_plants"/>
</dbReference>
<proteinExistence type="predicted"/>
<reference evidence="2" key="1">
    <citation type="submission" date="2023-02" db="EMBL/GenBank/DDBJ databases">
        <title>Genome of toxic invasive species Heracleum sosnowskyi carries increased number of genes despite the absence of recent whole-genome duplications.</title>
        <authorList>
            <person name="Schelkunov M."/>
            <person name="Shtratnikova V."/>
            <person name="Makarenko M."/>
            <person name="Klepikova A."/>
            <person name="Omelchenko D."/>
            <person name="Novikova G."/>
            <person name="Obukhova E."/>
            <person name="Bogdanov V."/>
            <person name="Penin A."/>
            <person name="Logacheva M."/>
        </authorList>
    </citation>
    <scope>NUCLEOTIDE SEQUENCE</scope>
    <source>
        <strain evidence="2">Hsosn_3</strain>
        <tissue evidence="2">Leaf</tissue>
    </source>
</reference>
<evidence type="ECO:0000256" key="1">
    <source>
        <dbReference type="SAM" id="Phobius"/>
    </source>
</evidence>
<feature type="transmembrane region" description="Helical" evidence="1">
    <location>
        <begin position="12"/>
        <end position="35"/>
    </location>
</feature>
<gene>
    <name evidence="2" type="ORF">POM88_001455</name>
</gene>
<reference evidence="2" key="2">
    <citation type="submission" date="2023-05" db="EMBL/GenBank/DDBJ databases">
        <authorList>
            <person name="Schelkunov M.I."/>
        </authorList>
    </citation>
    <scope>NUCLEOTIDE SEQUENCE</scope>
    <source>
        <strain evidence="2">Hsosn_3</strain>
        <tissue evidence="2">Leaf</tissue>
    </source>
</reference>
<dbReference type="SUPFAM" id="SSF52058">
    <property type="entry name" value="L domain-like"/>
    <property type="match status" value="1"/>
</dbReference>
<name>A0AAD8N504_9APIA</name>
<dbReference type="EMBL" id="JAUIZM010000001">
    <property type="protein sequence ID" value="KAK1401850.1"/>
    <property type="molecule type" value="Genomic_DNA"/>
</dbReference>